<evidence type="ECO:0000256" key="2">
    <source>
        <dbReference type="ARBA" id="ARBA00022723"/>
    </source>
</evidence>
<dbReference type="RefSeq" id="WP_012174358.1">
    <property type="nucleotide sequence ID" value="NC_009943.1"/>
</dbReference>
<keyword evidence="3" id="KW-0408">Iron</keyword>
<dbReference type="InterPro" id="IPR010327">
    <property type="entry name" value="FldB/FldC_alpha/beta"/>
</dbReference>
<comment type="similarity">
    <text evidence="1">Belongs to the FldB/FldC dehydratase alpha/beta subunit family.</text>
</comment>
<protein>
    <submittedName>
        <fullName evidence="5">2-hydroxyglutaryl-CoA dehydratase D-component</fullName>
    </submittedName>
</protein>
<evidence type="ECO:0000256" key="1">
    <source>
        <dbReference type="ARBA" id="ARBA00005806"/>
    </source>
</evidence>
<gene>
    <name evidence="5" type="ordered locus">Dole_0930</name>
</gene>
<dbReference type="OrthoDB" id="9810278at2"/>
<dbReference type="Proteomes" id="UP000008561">
    <property type="component" value="Chromosome"/>
</dbReference>
<evidence type="ECO:0000313" key="5">
    <source>
        <dbReference type="EMBL" id="ABW66740.1"/>
    </source>
</evidence>
<organism evidence="5 6">
    <name type="scientific">Desulfosudis oleivorans (strain DSM 6200 / JCM 39069 / Hxd3)</name>
    <name type="common">Desulfococcus oleovorans</name>
    <dbReference type="NCBI Taxonomy" id="96561"/>
    <lineage>
        <taxon>Bacteria</taxon>
        <taxon>Pseudomonadati</taxon>
        <taxon>Thermodesulfobacteriota</taxon>
        <taxon>Desulfobacteria</taxon>
        <taxon>Desulfobacterales</taxon>
        <taxon>Desulfosudaceae</taxon>
        <taxon>Desulfosudis</taxon>
    </lineage>
</organism>
<evidence type="ECO:0000256" key="4">
    <source>
        <dbReference type="ARBA" id="ARBA00023014"/>
    </source>
</evidence>
<dbReference type="Gene3D" id="1.20.1270.370">
    <property type="match status" value="1"/>
</dbReference>
<dbReference type="GO" id="GO:0046872">
    <property type="term" value="F:metal ion binding"/>
    <property type="evidence" value="ECO:0007669"/>
    <property type="project" value="UniProtKB-KW"/>
</dbReference>
<dbReference type="GO" id="GO:0051536">
    <property type="term" value="F:iron-sulfur cluster binding"/>
    <property type="evidence" value="ECO:0007669"/>
    <property type="project" value="UniProtKB-KW"/>
</dbReference>
<reference evidence="5 6" key="1">
    <citation type="submission" date="2007-10" db="EMBL/GenBank/DDBJ databases">
        <title>Complete sequence of Desulfococcus oleovorans Hxd3.</title>
        <authorList>
            <consortium name="US DOE Joint Genome Institute"/>
            <person name="Copeland A."/>
            <person name="Lucas S."/>
            <person name="Lapidus A."/>
            <person name="Barry K."/>
            <person name="Glavina del Rio T."/>
            <person name="Dalin E."/>
            <person name="Tice H."/>
            <person name="Pitluck S."/>
            <person name="Kiss H."/>
            <person name="Brettin T."/>
            <person name="Bruce D."/>
            <person name="Detter J.C."/>
            <person name="Han C."/>
            <person name="Schmutz J."/>
            <person name="Larimer F."/>
            <person name="Land M."/>
            <person name="Hauser L."/>
            <person name="Kyrpides N."/>
            <person name="Kim E."/>
            <person name="Wawrik B."/>
            <person name="Richardson P."/>
        </authorList>
    </citation>
    <scope>NUCLEOTIDE SEQUENCE [LARGE SCALE GENOMIC DNA]</scope>
    <source>
        <strain evidence="6">DSM 6200 / JCM 39069 / Hxd3</strain>
    </source>
</reference>
<dbReference type="KEGG" id="dol:Dole_0930"/>
<keyword evidence="4" id="KW-0411">Iron-sulfur</keyword>
<dbReference type="EMBL" id="CP000859">
    <property type="protein sequence ID" value="ABW66740.1"/>
    <property type="molecule type" value="Genomic_DNA"/>
</dbReference>
<dbReference type="AlphaFoldDB" id="A8ZWD2"/>
<dbReference type="Gene3D" id="3.40.50.11900">
    <property type="match status" value="1"/>
</dbReference>
<name>A8ZWD2_DESOH</name>
<accession>A8ZWD2</accession>
<keyword evidence="6" id="KW-1185">Reference proteome</keyword>
<dbReference type="Pfam" id="PF06050">
    <property type="entry name" value="HGD-D"/>
    <property type="match status" value="1"/>
</dbReference>
<evidence type="ECO:0000256" key="3">
    <source>
        <dbReference type="ARBA" id="ARBA00023004"/>
    </source>
</evidence>
<dbReference type="Gene3D" id="3.40.50.11890">
    <property type="match status" value="1"/>
</dbReference>
<dbReference type="PANTHER" id="PTHR30548">
    <property type="entry name" value="2-HYDROXYGLUTARYL-COA DEHYDRATASE, D-COMPONENT-RELATED"/>
    <property type="match status" value="1"/>
</dbReference>
<evidence type="ECO:0000313" key="6">
    <source>
        <dbReference type="Proteomes" id="UP000008561"/>
    </source>
</evidence>
<keyword evidence="2" id="KW-0479">Metal-binding</keyword>
<sequence>METPLQAMARMKAGPRPVIGCLPLYPPLELIHSMGLTPVVLWGLSDAVSGVPDADRHLQNYVCSVARRLAQFVIRDGKDLIDGLFFYNAGDTLRNLPEILREGRALAGASPLPMFRMHVPMTSPAQADSSGYLKQEIEALICSLEKQYGVTFSEDRFAESVFLYRRMRSLCLQLEQAVAEGRMGFADFCRTLMAANFLEVSEQIALLASTLDGLGSPPATDDESVRVVVSGILPSPSAFCEMMDQAGFVVAGNDLAFMHRSYAHAPETWADAADYYVKFYKSHFPCPTLLFSSDRRVDAIIDRVRQAGAKGFVFVGEKFCEYEYFDFPYLEKRLRDQGVAVLAVEISMDDNVGMETFRTRLEAFKEVIDGGGRNGDK</sequence>
<dbReference type="HOGENOM" id="CLU_053697_0_0_7"/>
<dbReference type="STRING" id="96561.Dole_0930"/>
<proteinExistence type="inferred from homology"/>
<dbReference type="eggNOG" id="COG1775">
    <property type="taxonomic scope" value="Bacteria"/>
</dbReference>
<dbReference type="PANTHER" id="PTHR30548:SF5">
    <property type="entry name" value="SUBUNIT OF OXYGEN-SENSITIVE 2-HYDROXYISOCAPROYL-COA DEHYDRATASE"/>
    <property type="match status" value="1"/>
</dbReference>